<dbReference type="SUPFAM" id="SSF54637">
    <property type="entry name" value="Thioesterase/thiol ester dehydrase-isomerase"/>
    <property type="match status" value="1"/>
</dbReference>
<comment type="caution">
    <text evidence="5">The sequence shown here is derived from an EMBL/GenBank/DDBJ whole genome shotgun (WGS) entry which is preliminary data.</text>
</comment>
<gene>
    <name evidence="5" type="ORF">AVL63_07040</name>
</gene>
<dbReference type="PANTHER" id="PTHR43240:SF5">
    <property type="entry name" value="1,4-DIHYDROXY-2-NAPHTHOYL-COA THIOESTERASE 1"/>
    <property type="match status" value="1"/>
</dbReference>
<protein>
    <submittedName>
        <fullName evidence="5">Thioesterase</fullName>
    </submittedName>
</protein>
<dbReference type="RefSeq" id="WP_058889444.1">
    <property type="nucleotide sequence ID" value="NZ_LQBM01000004.1"/>
</dbReference>
<dbReference type="InterPro" id="IPR003736">
    <property type="entry name" value="PAAI_dom"/>
</dbReference>
<accession>A0A0W8IE17</accession>
<evidence type="ECO:0000313" key="5">
    <source>
        <dbReference type="EMBL" id="KUG58213.1"/>
    </source>
</evidence>
<keyword evidence="6" id="KW-1185">Reference proteome</keyword>
<dbReference type="Pfam" id="PF03061">
    <property type="entry name" value="4HBT"/>
    <property type="match status" value="1"/>
</dbReference>
<feature type="region of interest" description="Disordered" evidence="3">
    <location>
        <begin position="1"/>
        <end position="25"/>
    </location>
</feature>
<dbReference type="PANTHER" id="PTHR43240">
    <property type="entry name" value="1,4-DIHYDROXY-2-NAPHTHOYL-COA THIOESTERASE 1"/>
    <property type="match status" value="1"/>
</dbReference>
<keyword evidence="2" id="KW-0378">Hydrolase</keyword>
<sequence length="177" mass="18858">MTSQHDALNHVSATQAPAGPTPFPTDEERLALMEAAGIPKEYQQWTGPHGVTPLGVKMGLRYVEMHPDKMVATLPVAGNEQNMGLFHGGAHMVLAETLGSIAAILHARVNLGVENAVVGTELGATHHRSVTEGLVTATCTPINLGRQLTSHEIVMTDDAGRRLSTARMTNMILPNRG</sequence>
<dbReference type="InterPro" id="IPR006683">
    <property type="entry name" value="Thioestr_dom"/>
</dbReference>
<organism evidence="5 6">
    <name type="scientific">Nesterenkonia jeotgali</name>
    <dbReference type="NCBI Taxonomy" id="317018"/>
    <lineage>
        <taxon>Bacteria</taxon>
        <taxon>Bacillati</taxon>
        <taxon>Actinomycetota</taxon>
        <taxon>Actinomycetes</taxon>
        <taxon>Micrococcales</taxon>
        <taxon>Micrococcaceae</taxon>
        <taxon>Nesterenkonia</taxon>
    </lineage>
</organism>
<evidence type="ECO:0000313" key="6">
    <source>
        <dbReference type="Proteomes" id="UP000054023"/>
    </source>
</evidence>
<reference evidence="6" key="1">
    <citation type="submission" date="2015-12" db="EMBL/GenBank/DDBJ databases">
        <authorList>
            <person name="Nair G.R."/>
            <person name="Kaur G."/>
            <person name="Mayilraj S."/>
        </authorList>
    </citation>
    <scope>NUCLEOTIDE SEQUENCE [LARGE SCALE GENOMIC DNA]</scope>
    <source>
        <strain evidence="6">CD08_7</strain>
    </source>
</reference>
<dbReference type="AlphaFoldDB" id="A0A0W8IE17"/>
<dbReference type="OrthoDB" id="9798208at2"/>
<name>A0A0W8IE17_9MICC</name>
<evidence type="ECO:0000256" key="1">
    <source>
        <dbReference type="ARBA" id="ARBA00008324"/>
    </source>
</evidence>
<dbReference type="GO" id="GO:0005829">
    <property type="term" value="C:cytosol"/>
    <property type="evidence" value="ECO:0007669"/>
    <property type="project" value="TreeGrafter"/>
</dbReference>
<dbReference type="STRING" id="317018.AVL63_07040"/>
<dbReference type="InterPro" id="IPR029069">
    <property type="entry name" value="HotDog_dom_sf"/>
</dbReference>
<dbReference type="Proteomes" id="UP000054023">
    <property type="component" value="Unassembled WGS sequence"/>
</dbReference>
<feature type="compositionally biased region" description="Polar residues" evidence="3">
    <location>
        <begin position="1"/>
        <end position="15"/>
    </location>
</feature>
<dbReference type="EMBL" id="LQBM01000004">
    <property type="protein sequence ID" value="KUG58213.1"/>
    <property type="molecule type" value="Genomic_DNA"/>
</dbReference>
<dbReference type="NCBIfam" id="TIGR00369">
    <property type="entry name" value="unchar_dom_1"/>
    <property type="match status" value="1"/>
</dbReference>
<dbReference type="Gene3D" id="3.10.129.10">
    <property type="entry name" value="Hotdog Thioesterase"/>
    <property type="match status" value="1"/>
</dbReference>
<dbReference type="CDD" id="cd03443">
    <property type="entry name" value="PaaI_thioesterase"/>
    <property type="match status" value="1"/>
</dbReference>
<dbReference type="GO" id="GO:0061522">
    <property type="term" value="F:1,4-dihydroxy-2-naphthoyl-CoA thioesterase activity"/>
    <property type="evidence" value="ECO:0007669"/>
    <property type="project" value="TreeGrafter"/>
</dbReference>
<comment type="similarity">
    <text evidence="1">Belongs to the thioesterase PaaI family.</text>
</comment>
<proteinExistence type="inferred from homology"/>
<evidence type="ECO:0000259" key="4">
    <source>
        <dbReference type="Pfam" id="PF03061"/>
    </source>
</evidence>
<feature type="domain" description="Thioesterase" evidence="4">
    <location>
        <begin position="83"/>
        <end position="161"/>
    </location>
</feature>
<evidence type="ECO:0000256" key="3">
    <source>
        <dbReference type="SAM" id="MobiDB-lite"/>
    </source>
</evidence>
<evidence type="ECO:0000256" key="2">
    <source>
        <dbReference type="ARBA" id="ARBA00022801"/>
    </source>
</evidence>